<evidence type="ECO:0000256" key="4">
    <source>
        <dbReference type="ARBA" id="ARBA00022989"/>
    </source>
</evidence>
<proteinExistence type="predicted"/>
<dbReference type="Proteomes" id="UP000748025">
    <property type="component" value="Unassembled WGS sequence"/>
</dbReference>
<dbReference type="PANTHER" id="PTHR14360:SF12">
    <property type="entry name" value="MOZ PROTEIN REPRESENTS A CHROMATIN-ASSOCIATED ACETYLTRANSFERASE"/>
    <property type="match status" value="1"/>
</dbReference>
<evidence type="ECO:0000256" key="6">
    <source>
        <dbReference type="ARBA" id="ARBA00023128"/>
    </source>
</evidence>
<dbReference type="EMBL" id="SRPW01001785">
    <property type="protein sequence ID" value="KAG5999118.1"/>
    <property type="molecule type" value="Genomic_DNA"/>
</dbReference>
<gene>
    <name evidence="10" type="ORF">E4U43_002269</name>
</gene>
<evidence type="ECO:0000256" key="8">
    <source>
        <dbReference type="SAM" id="MobiDB-lite"/>
    </source>
</evidence>
<keyword evidence="3 9" id="KW-0812">Transmembrane</keyword>
<evidence type="ECO:0000256" key="2">
    <source>
        <dbReference type="ARBA" id="ARBA00004370"/>
    </source>
</evidence>
<keyword evidence="11" id="KW-1185">Reference proteome</keyword>
<keyword evidence="4 9" id="KW-1133">Transmembrane helix</keyword>
<feature type="region of interest" description="Disordered" evidence="8">
    <location>
        <begin position="409"/>
        <end position="433"/>
    </location>
</feature>
<dbReference type="GO" id="GO:0016020">
    <property type="term" value="C:membrane"/>
    <property type="evidence" value="ECO:0007669"/>
    <property type="project" value="UniProtKB-SubCell"/>
</dbReference>
<reference evidence="10" key="1">
    <citation type="journal article" date="2020" name="bioRxiv">
        <title>Whole genome comparisons of ergot fungi reveals the divergence and evolution of species within the genus Claviceps are the result of varying mechanisms driving genome evolution and host range expansion.</title>
        <authorList>
            <person name="Wyka S.A."/>
            <person name="Mondo S.J."/>
            <person name="Liu M."/>
            <person name="Dettman J."/>
            <person name="Nalam V."/>
            <person name="Broders K.D."/>
        </authorList>
    </citation>
    <scope>NUCLEOTIDE SEQUENCE</scope>
    <source>
        <strain evidence="10">CCC 602</strain>
    </source>
</reference>
<evidence type="ECO:0000256" key="5">
    <source>
        <dbReference type="ARBA" id="ARBA00023054"/>
    </source>
</evidence>
<keyword evidence="5" id="KW-0175">Coiled coil</keyword>
<evidence type="ECO:0000256" key="9">
    <source>
        <dbReference type="SAM" id="Phobius"/>
    </source>
</evidence>
<dbReference type="Gene3D" id="1.20.5.340">
    <property type="match status" value="1"/>
</dbReference>
<accession>A0A9P7N935</accession>
<dbReference type="Pfam" id="PF07798">
    <property type="entry name" value="CCDC90-like"/>
    <property type="match status" value="1"/>
</dbReference>
<comment type="subcellular location">
    <subcellularLocation>
        <location evidence="2">Membrane</location>
    </subcellularLocation>
    <subcellularLocation>
        <location evidence="1">Mitochondrion</location>
    </subcellularLocation>
</comment>
<feature type="compositionally biased region" description="Low complexity" evidence="8">
    <location>
        <begin position="421"/>
        <end position="433"/>
    </location>
</feature>
<protein>
    <recommendedName>
        <fullName evidence="12">MOZ protein represents a chromatin-associated acetyltransferase</fullName>
    </recommendedName>
</protein>
<evidence type="ECO:0008006" key="12">
    <source>
        <dbReference type="Google" id="ProtNLM"/>
    </source>
</evidence>
<keyword evidence="7 9" id="KW-0472">Membrane</keyword>
<feature type="transmembrane region" description="Helical" evidence="9">
    <location>
        <begin position="373"/>
        <end position="394"/>
    </location>
</feature>
<evidence type="ECO:0000256" key="7">
    <source>
        <dbReference type="ARBA" id="ARBA00023136"/>
    </source>
</evidence>
<keyword evidence="6" id="KW-0496">Mitochondrion</keyword>
<feature type="compositionally biased region" description="Basic and acidic residues" evidence="8">
    <location>
        <begin position="77"/>
        <end position="96"/>
    </location>
</feature>
<comment type="caution">
    <text evidence="10">The sequence shown here is derived from an EMBL/GenBank/DDBJ whole genome shotgun (WGS) entry which is preliminary data.</text>
</comment>
<dbReference type="InterPro" id="IPR024461">
    <property type="entry name" value="CCDC90-like"/>
</dbReference>
<evidence type="ECO:0000256" key="3">
    <source>
        <dbReference type="ARBA" id="ARBA00022692"/>
    </source>
</evidence>
<name>A0A9P7N935_9HYPO</name>
<evidence type="ECO:0000256" key="1">
    <source>
        <dbReference type="ARBA" id="ARBA00004173"/>
    </source>
</evidence>
<feature type="region of interest" description="Disordered" evidence="8">
    <location>
        <begin position="49"/>
        <end position="211"/>
    </location>
</feature>
<evidence type="ECO:0000313" key="11">
    <source>
        <dbReference type="Proteomes" id="UP000748025"/>
    </source>
</evidence>
<evidence type="ECO:0000313" key="10">
    <source>
        <dbReference type="EMBL" id="KAG5999118.1"/>
    </source>
</evidence>
<organism evidence="10 11">
    <name type="scientific">Claviceps pusilla</name>
    <dbReference type="NCBI Taxonomy" id="123648"/>
    <lineage>
        <taxon>Eukaryota</taxon>
        <taxon>Fungi</taxon>
        <taxon>Dikarya</taxon>
        <taxon>Ascomycota</taxon>
        <taxon>Pezizomycotina</taxon>
        <taxon>Sordariomycetes</taxon>
        <taxon>Hypocreomycetidae</taxon>
        <taxon>Hypocreales</taxon>
        <taxon>Clavicipitaceae</taxon>
        <taxon>Claviceps</taxon>
    </lineage>
</organism>
<dbReference type="GO" id="GO:0005739">
    <property type="term" value="C:mitochondrion"/>
    <property type="evidence" value="ECO:0007669"/>
    <property type="project" value="UniProtKB-SubCell"/>
</dbReference>
<sequence length="433" mass="48221">MSTAGRLTFLYPRLLRRTRTCVRCVATKHNTVPITTRWVATTRAKSSFAPRHGKAVEPTWERKRKAAKGKTEAALQEQHRKGTLGEEEAAARRDGEVVLTQQTRQTEAQPGGSDELEQSPPQTHMAGTKSKNNSPSPAPSPDTTPVQAPKTKTTDPQPQSKPPADAHNEESSPPPPPSSSSSSSSLDAGPPTHMPLPDKMQTHPHMTPPPYVHHFDSYSMVKLLEEGGYTRDQAVSSMKAIRTILGGNLEVAQRSLVSKSDVENETYLFHAACSELSTEIKNNRRLQEEQMRQQRTHLQHEVDILTQTLNQELLTLNDSVRGLFNDRNMAVREEQKAVESAIQQINYKMSILLSSDSKSEIEGVRWILIRRSVVGLLFLAVLTLGMIRYTTYLAQQKKKEAERLRKERERLRRDGGRTDNSAAADAAVILSAS</sequence>
<dbReference type="AlphaFoldDB" id="A0A9P7N935"/>
<dbReference type="PANTHER" id="PTHR14360">
    <property type="entry name" value="PROTEIN FMP32, MITOCHONDRIAL"/>
    <property type="match status" value="1"/>
</dbReference>
<dbReference type="OrthoDB" id="5424147at2759"/>
<feature type="compositionally biased region" description="Polar residues" evidence="8">
    <location>
        <begin position="143"/>
        <end position="158"/>
    </location>
</feature>
<feature type="compositionally biased region" description="Polar residues" evidence="8">
    <location>
        <begin position="99"/>
        <end position="108"/>
    </location>
</feature>